<sequence>VRNLPSLKSLRFDESPVEDLEITGVDSLEELLIYEAPMGGDFVVSLMPNLKKLVVANVYQACKWAGWKVDELISKAPSLESLSLKGLDTVHRLNIVNN</sequence>
<gene>
    <name evidence="1" type="ORF">LITE_LOCUS42646</name>
</gene>
<accession>A0AAV0QF92</accession>
<keyword evidence="2" id="KW-1185">Reference proteome</keyword>
<organism evidence="1 2">
    <name type="scientific">Linum tenue</name>
    <dbReference type="NCBI Taxonomy" id="586396"/>
    <lineage>
        <taxon>Eukaryota</taxon>
        <taxon>Viridiplantae</taxon>
        <taxon>Streptophyta</taxon>
        <taxon>Embryophyta</taxon>
        <taxon>Tracheophyta</taxon>
        <taxon>Spermatophyta</taxon>
        <taxon>Magnoliopsida</taxon>
        <taxon>eudicotyledons</taxon>
        <taxon>Gunneridae</taxon>
        <taxon>Pentapetalae</taxon>
        <taxon>rosids</taxon>
        <taxon>fabids</taxon>
        <taxon>Malpighiales</taxon>
        <taxon>Linaceae</taxon>
        <taxon>Linum</taxon>
    </lineage>
</organism>
<dbReference type="EMBL" id="CAMGYJ010000009">
    <property type="protein sequence ID" value="CAI0542872.1"/>
    <property type="molecule type" value="Genomic_DNA"/>
</dbReference>
<feature type="non-terminal residue" evidence="1">
    <location>
        <position position="1"/>
    </location>
</feature>
<comment type="caution">
    <text evidence="1">The sequence shown here is derived from an EMBL/GenBank/DDBJ whole genome shotgun (WGS) entry which is preliminary data.</text>
</comment>
<evidence type="ECO:0000313" key="1">
    <source>
        <dbReference type="EMBL" id="CAI0542872.1"/>
    </source>
</evidence>
<name>A0AAV0QF92_9ROSI</name>
<evidence type="ECO:0000313" key="2">
    <source>
        <dbReference type="Proteomes" id="UP001154282"/>
    </source>
</evidence>
<dbReference type="Proteomes" id="UP001154282">
    <property type="component" value="Unassembled WGS sequence"/>
</dbReference>
<protein>
    <submittedName>
        <fullName evidence="1">Uncharacterized protein</fullName>
    </submittedName>
</protein>
<dbReference type="AlphaFoldDB" id="A0AAV0QF92"/>
<reference evidence="1" key="1">
    <citation type="submission" date="2022-08" db="EMBL/GenBank/DDBJ databases">
        <authorList>
            <person name="Gutierrez-Valencia J."/>
        </authorList>
    </citation>
    <scope>NUCLEOTIDE SEQUENCE</scope>
</reference>
<dbReference type="SUPFAM" id="SSF52047">
    <property type="entry name" value="RNI-like"/>
    <property type="match status" value="1"/>
</dbReference>
<proteinExistence type="predicted"/>
<dbReference type="InterPro" id="IPR032675">
    <property type="entry name" value="LRR_dom_sf"/>
</dbReference>
<feature type="non-terminal residue" evidence="1">
    <location>
        <position position="98"/>
    </location>
</feature>
<dbReference type="Gene3D" id="3.80.10.10">
    <property type="entry name" value="Ribonuclease Inhibitor"/>
    <property type="match status" value="1"/>
</dbReference>